<dbReference type="PANTHER" id="PTHR33705:SF5">
    <property type="entry name" value="HPR-LIKE PROTEIN CRH"/>
    <property type="match status" value="1"/>
</dbReference>
<dbReference type="OrthoDB" id="9809047at2"/>
<dbReference type="PROSITE" id="PS51350">
    <property type="entry name" value="PTS_HPR_DOM"/>
    <property type="match status" value="1"/>
</dbReference>
<dbReference type="InterPro" id="IPR002114">
    <property type="entry name" value="PTS_HPr_Ser_P_site"/>
</dbReference>
<evidence type="ECO:0000256" key="5">
    <source>
        <dbReference type="ARBA" id="ARBA00022683"/>
    </source>
</evidence>
<keyword evidence="8" id="KW-1185">Reference proteome</keyword>
<gene>
    <name evidence="7" type="ORF">SAMN02746089_01756</name>
</gene>
<protein>
    <recommendedName>
        <fullName evidence="3">Phosphocarrier protein HPr</fullName>
    </recommendedName>
</protein>
<dbReference type="STRING" id="1121256.SAMN02746089_01756"/>
<keyword evidence="4" id="KW-0963">Cytoplasm</keyword>
<dbReference type="EMBL" id="FQVH01000019">
    <property type="protein sequence ID" value="SHF35718.1"/>
    <property type="molecule type" value="Genomic_DNA"/>
</dbReference>
<evidence type="ECO:0000256" key="1">
    <source>
        <dbReference type="ARBA" id="ARBA00003681"/>
    </source>
</evidence>
<comment type="function">
    <text evidence="1">General (non sugar-specific) component of the phosphoenolpyruvate-dependent sugar phosphotransferase system (sugar PTS). This major carbohydrate active-transport system catalyzes the phosphorylation of incoming sugar substrates concomitantly with their translocation across the cell membrane. The phosphoryl group from phosphoenolpyruvate (PEP) is transferred to the phosphoryl carrier protein HPr by enzyme I. Phospho-HPr then transfers it to the PTS EIIA domain.</text>
</comment>
<proteinExistence type="predicted"/>
<dbReference type="PROSITE" id="PS00369">
    <property type="entry name" value="PTS_HPR_HIS"/>
    <property type="match status" value="1"/>
</dbReference>
<dbReference type="NCBIfam" id="TIGR01003">
    <property type="entry name" value="PTS_HPr_family"/>
    <property type="match status" value="1"/>
</dbReference>
<dbReference type="CDD" id="cd00367">
    <property type="entry name" value="PTS-HPr_like"/>
    <property type="match status" value="1"/>
</dbReference>
<dbReference type="Gene3D" id="3.30.1340.10">
    <property type="entry name" value="HPr-like"/>
    <property type="match status" value="1"/>
</dbReference>
<organism evidence="7 8">
    <name type="scientific">Caldanaerobius fijiensis DSM 17918</name>
    <dbReference type="NCBI Taxonomy" id="1121256"/>
    <lineage>
        <taxon>Bacteria</taxon>
        <taxon>Bacillati</taxon>
        <taxon>Bacillota</taxon>
        <taxon>Clostridia</taxon>
        <taxon>Thermoanaerobacterales</taxon>
        <taxon>Thermoanaerobacteraceae</taxon>
        <taxon>Caldanaerobius</taxon>
    </lineage>
</organism>
<accession>A0A1M5AZP7</accession>
<dbReference type="Proteomes" id="UP000184088">
    <property type="component" value="Unassembled WGS sequence"/>
</dbReference>
<evidence type="ECO:0000256" key="3">
    <source>
        <dbReference type="ARBA" id="ARBA00020422"/>
    </source>
</evidence>
<reference evidence="7 8" key="1">
    <citation type="submission" date="2016-11" db="EMBL/GenBank/DDBJ databases">
        <authorList>
            <person name="Jaros S."/>
            <person name="Januszkiewicz K."/>
            <person name="Wedrychowicz H."/>
        </authorList>
    </citation>
    <scope>NUCLEOTIDE SEQUENCE [LARGE SCALE GENOMIC DNA]</scope>
    <source>
        <strain evidence="7 8">DSM 17918</strain>
    </source>
</reference>
<dbReference type="PANTHER" id="PTHR33705">
    <property type="entry name" value="PHOSPHOCARRIER PROTEIN HPR"/>
    <property type="match status" value="1"/>
</dbReference>
<evidence type="ECO:0000256" key="2">
    <source>
        <dbReference type="ARBA" id="ARBA00004496"/>
    </source>
</evidence>
<dbReference type="GO" id="GO:0005737">
    <property type="term" value="C:cytoplasm"/>
    <property type="evidence" value="ECO:0007669"/>
    <property type="project" value="UniProtKB-SubCell"/>
</dbReference>
<dbReference type="PRINTS" id="PR00107">
    <property type="entry name" value="PHOSPHOCPHPR"/>
</dbReference>
<evidence type="ECO:0000313" key="8">
    <source>
        <dbReference type="Proteomes" id="UP000184088"/>
    </source>
</evidence>
<dbReference type="SUPFAM" id="SSF55594">
    <property type="entry name" value="HPr-like"/>
    <property type="match status" value="1"/>
</dbReference>
<evidence type="ECO:0000256" key="4">
    <source>
        <dbReference type="ARBA" id="ARBA00022490"/>
    </source>
</evidence>
<dbReference type="InterPro" id="IPR050399">
    <property type="entry name" value="HPr"/>
</dbReference>
<name>A0A1M5AZP7_9THEO</name>
<keyword evidence="5" id="KW-0598">Phosphotransferase system</keyword>
<evidence type="ECO:0000313" key="7">
    <source>
        <dbReference type="EMBL" id="SHF35718.1"/>
    </source>
</evidence>
<comment type="subcellular location">
    <subcellularLocation>
        <location evidence="2">Cytoplasm</location>
    </subcellularLocation>
</comment>
<evidence type="ECO:0000259" key="6">
    <source>
        <dbReference type="PROSITE" id="PS51350"/>
    </source>
</evidence>
<dbReference type="Pfam" id="PF00381">
    <property type="entry name" value="PTS-HPr"/>
    <property type="match status" value="1"/>
</dbReference>
<dbReference type="AlphaFoldDB" id="A0A1M5AZP7"/>
<sequence length="91" mass="9722">MYKKTVVVKNKTGLHARPAALFVQVAGNFSSSIWIQKDEKKVNAKSIMGIMSLGVSRGATITIMANGPDEIKAVETLAELVSTETSDEVIG</sequence>
<feature type="domain" description="HPr" evidence="6">
    <location>
        <begin position="1"/>
        <end position="89"/>
    </location>
</feature>
<dbReference type="PROSITE" id="PS00589">
    <property type="entry name" value="PTS_HPR_SER"/>
    <property type="match status" value="1"/>
</dbReference>
<dbReference type="RefSeq" id="WP_073344161.1">
    <property type="nucleotide sequence ID" value="NZ_FQVH01000019.1"/>
</dbReference>
<dbReference type="InterPro" id="IPR035895">
    <property type="entry name" value="HPr-like_sf"/>
</dbReference>
<dbReference type="GO" id="GO:0009401">
    <property type="term" value="P:phosphoenolpyruvate-dependent sugar phosphotransferase system"/>
    <property type="evidence" value="ECO:0007669"/>
    <property type="project" value="UniProtKB-KW"/>
</dbReference>
<dbReference type="InterPro" id="IPR001020">
    <property type="entry name" value="PTS_HPr_His_P_site"/>
</dbReference>
<dbReference type="InterPro" id="IPR000032">
    <property type="entry name" value="HPr-like"/>
</dbReference>